<dbReference type="InterPro" id="IPR050982">
    <property type="entry name" value="Auxin_biosynth/cation_transpt"/>
</dbReference>
<sequence>MVVVGAGPYGLSLAAHLRAAGLEVRVFGEVMDSWRHEMATGMFLKSTPKATDLSAPVPGGRLSDFCRETGRPPLTELTPIPCEVFARYGIWFARRFAGEVESRRVSSIQQATEGFTVCLEDGERIEAAAVVLATGLSALCHIPRELLPLAPEGPGVDAVLSHSSQQRDLSRYAGRRVVVVGGGQSALESAALLHEAGAGVNVLVRADRVRWGAPAVVRRPLRQRLAHPDSPLGAGWALTAVCLAPNWVRLLPARKRLWLHRRALGPSGSWWLRDRVENIVPLHLQRRVTHARRDGATAHLTVGGGEGPAELRADHVVAATGYRIDVDALHILAPDLRRAIARVPGSAAPHLSASLQSTVPGLYFAGTMAAPTFGPMLRFVAGTRFAAERITRSLRHLATLPRR</sequence>
<dbReference type="PRINTS" id="PR00469">
    <property type="entry name" value="PNDRDTASEII"/>
</dbReference>
<dbReference type="PANTHER" id="PTHR43539">
    <property type="entry name" value="FLAVIN-BINDING MONOOXYGENASE-LIKE PROTEIN (AFU_ORTHOLOGUE AFUA_4G09220)"/>
    <property type="match status" value="1"/>
</dbReference>
<evidence type="ECO:0000259" key="2">
    <source>
        <dbReference type="Pfam" id="PF07992"/>
    </source>
</evidence>
<dbReference type="EMBL" id="JBHUFV010000004">
    <property type="protein sequence ID" value="MFD1930648.1"/>
    <property type="molecule type" value="Genomic_DNA"/>
</dbReference>
<dbReference type="PRINTS" id="PR00368">
    <property type="entry name" value="FADPNR"/>
</dbReference>
<proteinExistence type="predicted"/>
<organism evidence="3 4">
    <name type="scientific">Nonomuraea mangrovi</name>
    <dbReference type="NCBI Taxonomy" id="2316207"/>
    <lineage>
        <taxon>Bacteria</taxon>
        <taxon>Bacillati</taxon>
        <taxon>Actinomycetota</taxon>
        <taxon>Actinomycetes</taxon>
        <taxon>Streptosporangiales</taxon>
        <taxon>Streptosporangiaceae</taxon>
        <taxon>Nonomuraea</taxon>
    </lineage>
</organism>
<keyword evidence="1" id="KW-0560">Oxidoreductase</keyword>
<dbReference type="SUPFAM" id="SSF51905">
    <property type="entry name" value="FAD/NAD(P)-binding domain"/>
    <property type="match status" value="1"/>
</dbReference>
<comment type="caution">
    <text evidence="3">The sequence shown here is derived from an EMBL/GenBank/DDBJ whole genome shotgun (WGS) entry which is preliminary data.</text>
</comment>
<accession>A0ABW4SM37</accession>
<name>A0ABW4SM37_9ACTN</name>
<dbReference type="Proteomes" id="UP001597368">
    <property type="component" value="Unassembled WGS sequence"/>
</dbReference>
<dbReference type="InterPro" id="IPR036188">
    <property type="entry name" value="FAD/NAD-bd_sf"/>
</dbReference>
<gene>
    <name evidence="3" type="ORF">ACFSKW_04055</name>
</gene>
<dbReference type="PANTHER" id="PTHR43539:SF78">
    <property type="entry name" value="FLAVIN-CONTAINING MONOOXYGENASE"/>
    <property type="match status" value="1"/>
</dbReference>
<keyword evidence="4" id="KW-1185">Reference proteome</keyword>
<evidence type="ECO:0000313" key="3">
    <source>
        <dbReference type="EMBL" id="MFD1930648.1"/>
    </source>
</evidence>
<protein>
    <submittedName>
        <fullName evidence="3">FAD-dependent oxidoreductase</fullName>
    </submittedName>
</protein>
<feature type="domain" description="FAD/NAD(P)-binding" evidence="2">
    <location>
        <begin position="2"/>
        <end position="224"/>
    </location>
</feature>
<dbReference type="Gene3D" id="3.50.50.60">
    <property type="entry name" value="FAD/NAD(P)-binding domain"/>
    <property type="match status" value="1"/>
</dbReference>
<evidence type="ECO:0000256" key="1">
    <source>
        <dbReference type="ARBA" id="ARBA00023002"/>
    </source>
</evidence>
<dbReference type="Pfam" id="PF07992">
    <property type="entry name" value="Pyr_redox_2"/>
    <property type="match status" value="1"/>
</dbReference>
<dbReference type="RefSeq" id="WP_379569259.1">
    <property type="nucleotide sequence ID" value="NZ_JBHUFV010000004.1"/>
</dbReference>
<dbReference type="InterPro" id="IPR023753">
    <property type="entry name" value="FAD/NAD-binding_dom"/>
</dbReference>
<reference evidence="4" key="1">
    <citation type="journal article" date="2019" name="Int. J. Syst. Evol. Microbiol.">
        <title>The Global Catalogue of Microorganisms (GCM) 10K type strain sequencing project: providing services to taxonomists for standard genome sequencing and annotation.</title>
        <authorList>
            <consortium name="The Broad Institute Genomics Platform"/>
            <consortium name="The Broad Institute Genome Sequencing Center for Infectious Disease"/>
            <person name="Wu L."/>
            <person name="Ma J."/>
        </authorList>
    </citation>
    <scope>NUCLEOTIDE SEQUENCE [LARGE SCALE GENOMIC DNA]</scope>
    <source>
        <strain evidence="4">ICMP 6774ER</strain>
    </source>
</reference>
<evidence type="ECO:0000313" key="4">
    <source>
        <dbReference type="Proteomes" id="UP001597368"/>
    </source>
</evidence>